<dbReference type="EC" id="2.2.1.1" evidence="5"/>
<evidence type="ECO:0000256" key="1">
    <source>
        <dbReference type="ARBA" id="ARBA00001964"/>
    </source>
</evidence>
<dbReference type="Pfam" id="PF02779">
    <property type="entry name" value="Transket_pyr"/>
    <property type="match status" value="1"/>
</dbReference>
<dbReference type="SMART" id="SM00861">
    <property type="entry name" value="Transket_pyr"/>
    <property type="match status" value="1"/>
</dbReference>
<evidence type="ECO:0000256" key="2">
    <source>
        <dbReference type="ARBA" id="ARBA00007131"/>
    </source>
</evidence>
<dbReference type="EMBL" id="JACIDO010000008">
    <property type="protein sequence ID" value="MBB3937314.1"/>
    <property type="molecule type" value="Genomic_DNA"/>
</dbReference>
<dbReference type="InterPro" id="IPR029061">
    <property type="entry name" value="THDP-binding"/>
</dbReference>
<dbReference type="OrthoDB" id="8732661at2"/>
<keyword evidence="6" id="KW-1185">Reference proteome</keyword>
<comment type="similarity">
    <text evidence="2">Belongs to the transketolase family.</text>
</comment>
<evidence type="ECO:0000256" key="3">
    <source>
        <dbReference type="ARBA" id="ARBA00023052"/>
    </source>
</evidence>
<dbReference type="InterPro" id="IPR033248">
    <property type="entry name" value="Transketolase_C"/>
</dbReference>
<dbReference type="AlphaFoldDB" id="A0A7W6BWE6"/>
<evidence type="ECO:0000313" key="5">
    <source>
        <dbReference type="EMBL" id="MBB3937314.1"/>
    </source>
</evidence>
<sequence length="345" mass="37088">MTHASLARKYQPRRVIPEGERVATSAMIASLAAEGYETENAPFGHALVELAKADERVVGLSADLAKYTDLHILAQAMPERFYQMGMAEQVMVSAAAGLAREGFLPFATTYAVFASRRAYDFIAMAIAEENLPVKIVCALPGLTTGYGPSHQATEDLAIFRGLPNMTIIDPCDAVDIRQSVAAMAAHPGPIYSRLLRGKVPAVLSRWKPDYQFEIGKAQVIREGKDVLVISSGFMTMRALDAAEQLSKDGVDVAVLHSPTIKPLDTQTILREAGRGGRLVVTAENHTVVGGLGEAVASTLLRAGVTPSFRMIGLPDEFLEAGALPTLHDMYGISVAKIAEQIKGWL</sequence>
<dbReference type="SUPFAM" id="SSF52922">
    <property type="entry name" value="TK C-terminal domain-like"/>
    <property type="match status" value="1"/>
</dbReference>
<dbReference type="InterPro" id="IPR009014">
    <property type="entry name" value="Transketo_C/PFOR_II"/>
</dbReference>
<dbReference type="FunFam" id="3.40.50.970:FF:000129">
    <property type="entry name" value="Transketolase"/>
    <property type="match status" value="1"/>
</dbReference>
<keyword evidence="3" id="KW-0786">Thiamine pyrophosphate</keyword>
<dbReference type="Gene3D" id="3.40.50.920">
    <property type="match status" value="1"/>
</dbReference>
<organism evidence="5 6">
    <name type="scientific">Aureimonas phyllosphaerae</name>
    <dbReference type="NCBI Taxonomy" id="1166078"/>
    <lineage>
        <taxon>Bacteria</taxon>
        <taxon>Pseudomonadati</taxon>
        <taxon>Pseudomonadota</taxon>
        <taxon>Alphaproteobacteria</taxon>
        <taxon>Hyphomicrobiales</taxon>
        <taxon>Aurantimonadaceae</taxon>
        <taxon>Aureimonas</taxon>
    </lineage>
</organism>
<dbReference type="CDD" id="cd07033">
    <property type="entry name" value="TPP_PYR_DXS_TK_like"/>
    <property type="match status" value="1"/>
</dbReference>
<evidence type="ECO:0000259" key="4">
    <source>
        <dbReference type="SMART" id="SM00861"/>
    </source>
</evidence>
<accession>A0A7W6BWE6</accession>
<dbReference type="InterPro" id="IPR051157">
    <property type="entry name" value="PDH/Transketolase"/>
</dbReference>
<comment type="caution">
    <text evidence="5">The sequence shown here is derived from an EMBL/GenBank/DDBJ whole genome shotgun (WGS) entry which is preliminary data.</text>
</comment>
<dbReference type="PANTHER" id="PTHR43825">
    <property type="entry name" value="PYRUVATE DEHYDROGENASE E1 COMPONENT"/>
    <property type="match status" value="1"/>
</dbReference>
<name>A0A7W6BWE6_9HYPH</name>
<protein>
    <submittedName>
        <fullName evidence="5">Transketolase</fullName>
        <ecNumber evidence="5">2.2.1.1</ecNumber>
    </submittedName>
</protein>
<dbReference type="SUPFAM" id="SSF52518">
    <property type="entry name" value="Thiamin diphosphate-binding fold (THDP-binding)"/>
    <property type="match status" value="1"/>
</dbReference>
<dbReference type="Gene3D" id="3.40.50.970">
    <property type="match status" value="1"/>
</dbReference>
<dbReference type="Pfam" id="PF02780">
    <property type="entry name" value="Transketolase_C"/>
    <property type="match status" value="1"/>
</dbReference>
<dbReference type="RefSeq" id="WP_090964262.1">
    <property type="nucleotide sequence ID" value="NZ_FOOA01000012.1"/>
</dbReference>
<dbReference type="PANTHER" id="PTHR43825:SF1">
    <property type="entry name" value="TRANSKETOLASE-LIKE PYRIMIDINE-BINDING DOMAIN-CONTAINING PROTEIN"/>
    <property type="match status" value="1"/>
</dbReference>
<dbReference type="InterPro" id="IPR005475">
    <property type="entry name" value="Transketolase-like_Pyr-bd"/>
</dbReference>
<feature type="domain" description="Transketolase-like pyrimidine-binding" evidence="4">
    <location>
        <begin position="37"/>
        <end position="201"/>
    </location>
</feature>
<dbReference type="GO" id="GO:0004802">
    <property type="term" value="F:transketolase activity"/>
    <property type="evidence" value="ECO:0007669"/>
    <property type="project" value="UniProtKB-EC"/>
</dbReference>
<proteinExistence type="inferred from homology"/>
<gene>
    <name evidence="5" type="ORF">GGR05_003480</name>
</gene>
<dbReference type="Proteomes" id="UP000531216">
    <property type="component" value="Unassembled WGS sequence"/>
</dbReference>
<reference evidence="5 6" key="1">
    <citation type="submission" date="2020-08" db="EMBL/GenBank/DDBJ databases">
        <title>Genomic Encyclopedia of Type Strains, Phase IV (KMG-IV): sequencing the most valuable type-strain genomes for metagenomic binning, comparative biology and taxonomic classification.</title>
        <authorList>
            <person name="Goeker M."/>
        </authorList>
    </citation>
    <scope>NUCLEOTIDE SEQUENCE [LARGE SCALE GENOMIC DNA]</scope>
    <source>
        <strain evidence="5 6">DSM 25024</strain>
    </source>
</reference>
<comment type="cofactor">
    <cofactor evidence="1">
        <name>thiamine diphosphate</name>
        <dbReference type="ChEBI" id="CHEBI:58937"/>
    </cofactor>
</comment>
<keyword evidence="5" id="KW-0808">Transferase</keyword>
<evidence type="ECO:0000313" key="6">
    <source>
        <dbReference type="Proteomes" id="UP000531216"/>
    </source>
</evidence>